<dbReference type="EMBL" id="GIFC01001081">
    <property type="protein sequence ID" value="MXU83164.1"/>
    <property type="molecule type" value="Transcribed_RNA"/>
</dbReference>
<feature type="compositionally biased region" description="Basic and acidic residues" evidence="1">
    <location>
        <begin position="1"/>
        <end position="26"/>
    </location>
</feature>
<evidence type="ECO:0000313" key="2">
    <source>
        <dbReference type="EMBL" id="MXU83164.1"/>
    </source>
</evidence>
<evidence type="ECO:0000256" key="1">
    <source>
        <dbReference type="SAM" id="MobiDB-lite"/>
    </source>
</evidence>
<feature type="compositionally biased region" description="Polar residues" evidence="1">
    <location>
        <begin position="36"/>
        <end position="48"/>
    </location>
</feature>
<sequence>MKTTRERTREGTLKGRVETGTTERRAAHLHVPSGIHPSSSAGRQSFISSPRDRAHPLRHTHTQTHVAGRQTDTL</sequence>
<protein>
    <submittedName>
        <fullName evidence="2">Uncharacterized protein</fullName>
    </submittedName>
</protein>
<accession>A0A6B0U384</accession>
<feature type="region of interest" description="Disordered" evidence="1">
    <location>
        <begin position="1"/>
        <end position="74"/>
    </location>
</feature>
<name>A0A6B0U384_IXORI</name>
<organism evidence="2">
    <name type="scientific">Ixodes ricinus</name>
    <name type="common">Common tick</name>
    <name type="synonym">Acarus ricinus</name>
    <dbReference type="NCBI Taxonomy" id="34613"/>
    <lineage>
        <taxon>Eukaryota</taxon>
        <taxon>Metazoa</taxon>
        <taxon>Ecdysozoa</taxon>
        <taxon>Arthropoda</taxon>
        <taxon>Chelicerata</taxon>
        <taxon>Arachnida</taxon>
        <taxon>Acari</taxon>
        <taxon>Parasitiformes</taxon>
        <taxon>Ixodida</taxon>
        <taxon>Ixodoidea</taxon>
        <taxon>Ixodidae</taxon>
        <taxon>Ixodinae</taxon>
        <taxon>Ixodes</taxon>
    </lineage>
</organism>
<reference evidence="2" key="1">
    <citation type="submission" date="2019-12" db="EMBL/GenBank/DDBJ databases">
        <title>An insight into the sialome of adult female Ixodes ricinus ticks feeding for 6 days.</title>
        <authorList>
            <person name="Perner J."/>
            <person name="Ribeiro J.M.C."/>
        </authorList>
    </citation>
    <scope>NUCLEOTIDE SEQUENCE</scope>
    <source>
        <strain evidence="2">Semi-engorged</strain>
        <tissue evidence="2">Salivary glands</tissue>
    </source>
</reference>
<proteinExistence type="predicted"/>
<dbReference type="AlphaFoldDB" id="A0A6B0U384"/>